<dbReference type="Proteomes" id="UP001229421">
    <property type="component" value="Unassembled WGS sequence"/>
</dbReference>
<name>A0AAD8L7M5_TARER</name>
<evidence type="ECO:0000313" key="2">
    <source>
        <dbReference type="Proteomes" id="UP001229421"/>
    </source>
</evidence>
<gene>
    <name evidence="1" type="ORF">QVD17_03023</name>
</gene>
<accession>A0AAD8L7M5</accession>
<proteinExistence type="predicted"/>
<protein>
    <submittedName>
        <fullName evidence="1">Uncharacterized protein</fullName>
    </submittedName>
</protein>
<comment type="caution">
    <text evidence="1">The sequence shown here is derived from an EMBL/GenBank/DDBJ whole genome shotgun (WGS) entry which is preliminary data.</text>
</comment>
<keyword evidence="2" id="KW-1185">Reference proteome</keyword>
<dbReference type="AlphaFoldDB" id="A0AAD8L7M5"/>
<dbReference type="EMBL" id="JAUHHV010000001">
    <property type="protein sequence ID" value="KAK1437234.1"/>
    <property type="molecule type" value="Genomic_DNA"/>
</dbReference>
<reference evidence="1" key="1">
    <citation type="journal article" date="2023" name="bioRxiv">
        <title>Improved chromosome-level genome assembly for marigold (Tagetes erecta).</title>
        <authorList>
            <person name="Jiang F."/>
            <person name="Yuan L."/>
            <person name="Wang S."/>
            <person name="Wang H."/>
            <person name="Xu D."/>
            <person name="Wang A."/>
            <person name="Fan W."/>
        </authorList>
    </citation>
    <scope>NUCLEOTIDE SEQUENCE</scope>
    <source>
        <strain evidence="1">WSJ</strain>
        <tissue evidence="1">Leaf</tissue>
    </source>
</reference>
<sequence length="114" mass="13030">MFAILITHALSLQKPLPFSFLIDIFIHILDYNPLQSHVLRIDPTMLGKEGFSFPELNTLQIKRCPTITSFTKKHLIVYPELKVIDTSFVMCDVKGDLNSFKKPRRVGKLEGLIS</sequence>
<evidence type="ECO:0000313" key="1">
    <source>
        <dbReference type="EMBL" id="KAK1437234.1"/>
    </source>
</evidence>
<organism evidence="1 2">
    <name type="scientific">Tagetes erecta</name>
    <name type="common">African marigold</name>
    <dbReference type="NCBI Taxonomy" id="13708"/>
    <lineage>
        <taxon>Eukaryota</taxon>
        <taxon>Viridiplantae</taxon>
        <taxon>Streptophyta</taxon>
        <taxon>Embryophyta</taxon>
        <taxon>Tracheophyta</taxon>
        <taxon>Spermatophyta</taxon>
        <taxon>Magnoliopsida</taxon>
        <taxon>eudicotyledons</taxon>
        <taxon>Gunneridae</taxon>
        <taxon>Pentapetalae</taxon>
        <taxon>asterids</taxon>
        <taxon>campanulids</taxon>
        <taxon>Asterales</taxon>
        <taxon>Asteraceae</taxon>
        <taxon>Asteroideae</taxon>
        <taxon>Heliantheae alliance</taxon>
        <taxon>Tageteae</taxon>
        <taxon>Tagetes</taxon>
    </lineage>
</organism>